<evidence type="ECO:0000313" key="4">
    <source>
        <dbReference type="EMBL" id="KAK9731512.1"/>
    </source>
</evidence>
<evidence type="ECO:0000256" key="1">
    <source>
        <dbReference type="SAM" id="Phobius"/>
    </source>
</evidence>
<dbReference type="InterPro" id="IPR001375">
    <property type="entry name" value="Peptidase_S9_cat"/>
</dbReference>
<sequence length="961" mass="109506">MHANVHHADRNEWRLPPDETLQVADPKAKKAEVGEEEELAYHGDEGHNWWSIIFSLLVIGLVITGIVIAIYLLGYVDELLYWHGKRMGLDEYLQGRLSPRRLPPSWISETHFVFQDDNGGLAVLDTSNFTVSLLVTNHTLRQLDVRGYQCSNDLKYVLFQHNLKSIPGKQRRWTAKNTVLLDKAMKTFLHWTMNAKDYVFRQSFTAYYTIYEVSNDHQIPLRLASAPHTQFQMLQHATFLGDTTSILIVYENDIYLRRSPTDQEDTRLTFTGESNVVYNGIPDWLYQEDVLSSPKAMWSSPDGTHLIYATFNDSNVGTVTYPWFPMATGLGDSVGAQRVSNFPSSRTVRYPRPGTPNPQVQLWILDISNLTDLHRHEVIPPRALVGQDHYLTSAGWIGQNNTQVSVVWMNRAQNLSLVSACLWPNWTCVETHAERATEDSWLDIQEHPLFAPDGDSFLLLAPVQEGSTEIFTHIKHITLTQQRISILTHGKYEVTKILAWDTARQLIYYLATEEHKPGQRHLYMINKTEPQCITCDLSTILWRSRYYYSNCTYFNALISPQTQSGMPYYVLQCEGPGLPLAGVHNARNHTLLRILYDTRPQQGPLLRQFALPKQKSFEVPLAQGSRAQVQLLLPPSWREELRDAAYPVLVEVNGRPGSKSVTEEFKIDWGTYMSSHCDVVYVRLDVRGSRGQSNRALYRHLGGVEVQDQIAVLKELLAKYNFLDKTRVGMWGWGYGGNGRPGSKSVTEEFKIDWGTYMSSHCDVVYVRLDVRGSRGQSNRALYRHLGGVEVQDQIAVLKELLAKYNFLDKTRVGMWGWGYGGYVTAMVLGTQQKIFKCGIAVSPITDWLYYNSAFTERILGLPSENYKAYVEADATQRAKNIPPKSLFILHGLADTTAPYQHGVALIRALTESGVLFRYQTYPNEGHELQGVLEHVYRSMEDFFQECLSLDTDDPRAPPDT</sequence>
<dbReference type="SUPFAM" id="SSF53474">
    <property type="entry name" value="alpha/beta-Hydrolases"/>
    <property type="match status" value="2"/>
</dbReference>
<keyword evidence="5" id="KW-1185">Reference proteome</keyword>
<dbReference type="Pfam" id="PF00326">
    <property type="entry name" value="Peptidase_S9"/>
    <property type="match status" value="2"/>
</dbReference>
<keyword evidence="1" id="KW-1133">Transmembrane helix</keyword>
<dbReference type="GO" id="GO:0006508">
    <property type="term" value="P:proteolysis"/>
    <property type="evidence" value="ECO:0007669"/>
    <property type="project" value="InterPro"/>
</dbReference>
<keyword evidence="1" id="KW-0472">Membrane</keyword>
<protein>
    <submittedName>
        <fullName evidence="4">Dipeptidyl peptidase IV (DPP IV) N-terminal region</fullName>
    </submittedName>
</protein>
<dbReference type="GO" id="GO:0008239">
    <property type="term" value="F:dipeptidyl-peptidase activity"/>
    <property type="evidence" value="ECO:0007669"/>
    <property type="project" value="TreeGrafter"/>
</dbReference>
<dbReference type="AlphaFoldDB" id="A0AAW1LCG5"/>
<dbReference type="GO" id="GO:0008236">
    <property type="term" value="F:serine-type peptidase activity"/>
    <property type="evidence" value="ECO:0007669"/>
    <property type="project" value="InterPro"/>
</dbReference>
<proteinExistence type="predicted"/>
<feature type="domain" description="Peptidase S9 prolyl oligopeptidase catalytic" evidence="2">
    <location>
        <begin position="752"/>
        <end position="949"/>
    </location>
</feature>
<reference evidence="4 5" key="1">
    <citation type="journal article" date="2024" name="BMC Genomics">
        <title>De novo assembly and annotation of Popillia japonica's genome with initial clues to its potential as an invasive pest.</title>
        <authorList>
            <person name="Cucini C."/>
            <person name="Boschi S."/>
            <person name="Funari R."/>
            <person name="Cardaioli E."/>
            <person name="Iannotti N."/>
            <person name="Marturano G."/>
            <person name="Paoli F."/>
            <person name="Bruttini M."/>
            <person name="Carapelli A."/>
            <person name="Frati F."/>
            <person name="Nardi F."/>
        </authorList>
    </citation>
    <scope>NUCLEOTIDE SEQUENCE [LARGE SCALE GENOMIC DNA]</scope>
    <source>
        <strain evidence="4">DMR45628</strain>
    </source>
</reference>
<comment type="caution">
    <text evidence="4">The sequence shown here is derived from an EMBL/GenBank/DDBJ whole genome shotgun (WGS) entry which is preliminary data.</text>
</comment>
<dbReference type="PANTHER" id="PTHR11731">
    <property type="entry name" value="PROTEASE FAMILY S9B,C DIPEPTIDYL-PEPTIDASE IV-RELATED"/>
    <property type="match status" value="1"/>
</dbReference>
<dbReference type="Proteomes" id="UP001458880">
    <property type="component" value="Unassembled WGS sequence"/>
</dbReference>
<evidence type="ECO:0000259" key="3">
    <source>
        <dbReference type="Pfam" id="PF00930"/>
    </source>
</evidence>
<keyword evidence="1" id="KW-0812">Transmembrane</keyword>
<accession>A0AAW1LCG5</accession>
<feature type="transmembrane region" description="Helical" evidence="1">
    <location>
        <begin position="49"/>
        <end position="76"/>
    </location>
</feature>
<dbReference type="GO" id="GO:0005886">
    <property type="term" value="C:plasma membrane"/>
    <property type="evidence" value="ECO:0007669"/>
    <property type="project" value="TreeGrafter"/>
</dbReference>
<dbReference type="InterPro" id="IPR029058">
    <property type="entry name" value="AB_hydrolase_fold"/>
</dbReference>
<name>A0AAW1LCG5_POPJA</name>
<feature type="domain" description="Peptidase S9 prolyl oligopeptidase catalytic" evidence="2">
    <location>
        <begin position="667"/>
        <end position="737"/>
    </location>
</feature>
<dbReference type="PANTHER" id="PTHR11731:SF187">
    <property type="entry name" value="INACTIVE DIPEPTIDYL PEPTIDASE 10-LIKE PROTEIN"/>
    <property type="match status" value="1"/>
</dbReference>
<dbReference type="Gene3D" id="3.40.50.1820">
    <property type="entry name" value="alpha/beta hydrolase"/>
    <property type="match status" value="2"/>
</dbReference>
<gene>
    <name evidence="4" type="ORF">QE152_g13586</name>
</gene>
<dbReference type="InterPro" id="IPR050278">
    <property type="entry name" value="Serine_Prot_S9B/DPPIV"/>
</dbReference>
<dbReference type="Gene3D" id="2.140.10.30">
    <property type="entry name" value="Dipeptidylpeptidase IV, N-terminal domain"/>
    <property type="match status" value="1"/>
</dbReference>
<organism evidence="4 5">
    <name type="scientific">Popillia japonica</name>
    <name type="common">Japanese beetle</name>
    <dbReference type="NCBI Taxonomy" id="7064"/>
    <lineage>
        <taxon>Eukaryota</taxon>
        <taxon>Metazoa</taxon>
        <taxon>Ecdysozoa</taxon>
        <taxon>Arthropoda</taxon>
        <taxon>Hexapoda</taxon>
        <taxon>Insecta</taxon>
        <taxon>Pterygota</taxon>
        <taxon>Neoptera</taxon>
        <taxon>Endopterygota</taxon>
        <taxon>Coleoptera</taxon>
        <taxon>Polyphaga</taxon>
        <taxon>Scarabaeiformia</taxon>
        <taxon>Scarabaeidae</taxon>
        <taxon>Rutelinae</taxon>
        <taxon>Popillia</taxon>
    </lineage>
</organism>
<evidence type="ECO:0000259" key="2">
    <source>
        <dbReference type="Pfam" id="PF00326"/>
    </source>
</evidence>
<dbReference type="Pfam" id="PF00930">
    <property type="entry name" value="DPPIV_N"/>
    <property type="match status" value="1"/>
</dbReference>
<dbReference type="InterPro" id="IPR002469">
    <property type="entry name" value="Peptidase_S9B_N"/>
</dbReference>
<dbReference type="SUPFAM" id="SSF82171">
    <property type="entry name" value="DPP6 N-terminal domain-like"/>
    <property type="match status" value="1"/>
</dbReference>
<dbReference type="EMBL" id="JASPKY010000131">
    <property type="protein sequence ID" value="KAK9731512.1"/>
    <property type="molecule type" value="Genomic_DNA"/>
</dbReference>
<evidence type="ECO:0000313" key="5">
    <source>
        <dbReference type="Proteomes" id="UP001458880"/>
    </source>
</evidence>
<feature type="domain" description="Dipeptidylpeptidase IV N-terminal" evidence="3">
    <location>
        <begin position="196"/>
        <end position="579"/>
    </location>
</feature>